<comment type="subcellular location">
    <subcellularLocation>
        <location evidence="9">Cell membrane</location>
        <topology evidence="9">Multi-pass membrane protein</topology>
    </subcellularLocation>
</comment>
<dbReference type="AlphaFoldDB" id="A0A934SRS3"/>
<dbReference type="PANTHER" id="PTHR33695">
    <property type="entry name" value="LIPOPROTEIN SIGNAL PEPTIDASE"/>
    <property type="match status" value="1"/>
</dbReference>
<evidence type="ECO:0000256" key="5">
    <source>
        <dbReference type="ARBA" id="ARBA00022750"/>
    </source>
</evidence>
<dbReference type="EMBL" id="JAEPES010000003">
    <property type="protein sequence ID" value="MBK4347765.1"/>
    <property type="molecule type" value="Genomic_DNA"/>
</dbReference>
<proteinExistence type="inferred from homology"/>
<evidence type="ECO:0000256" key="3">
    <source>
        <dbReference type="ARBA" id="ARBA00022670"/>
    </source>
</evidence>
<organism evidence="13 14">
    <name type="scientific">Lacisediminihabitans changchengi</name>
    <dbReference type="NCBI Taxonomy" id="2787634"/>
    <lineage>
        <taxon>Bacteria</taxon>
        <taxon>Bacillati</taxon>
        <taxon>Actinomycetota</taxon>
        <taxon>Actinomycetes</taxon>
        <taxon>Micrococcales</taxon>
        <taxon>Microbacteriaceae</taxon>
        <taxon>Lacisediminihabitans</taxon>
    </lineage>
</organism>
<evidence type="ECO:0000256" key="12">
    <source>
        <dbReference type="SAM" id="MobiDB-lite"/>
    </source>
</evidence>
<comment type="function">
    <text evidence="9 10">This protein specifically catalyzes the removal of signal peptides from prolipoproteins.</text>
</comment>
<evidence type="ECO:0000256" key="4">
    <source>
        <dbReference type="ARBA" id="ARBA00022692"/>
    </source>
</evidence>
<feature type="transmembrane region" description="Helical" evidence="9">
    <location>
        <begin position="119"/>
        <end position="145"/>
    </location>
</feature>
<evidence type="ECO:0000256" key="1">
    <source>
        <dbReference type="ARBA" id="ARBA00006139"/>
    </source>
</evidence>
<feature type="region of interest" description="Disordered" evidence="12">
    <location>
        <begin position="157"/>
        <end position="186"/>
    </location>
</feature>
<name>A0A934SRS3_9MICO</name>
<feature type="transmembrane region" description="Helical" evidence="9">
    <location>
        <begin position="81"/>
        <end position="99"/>
    </location>
</feature>
<evidence type="ECO:0000313" key="14">
    <source>
        <dbReference type="Proteomes" id="UP000636458"/>
    </source>
</evidence>
<feature type="transmembrane region" description="Helical" evidence="9">
    <location>
        <begin position="48"/>
        <end position="74"/>
    </location>
</feature>
<feature type="active site" evidence="9">
    <location>
        <position position="115"/>
    </location>
</feature>
<keyword evidence="7 9" id="KW-1133">Transmembrane helix</keyword>
<keyword evidence="2 9" id="KW-1003">Cell membrane</keyword>
<comment type="caution">
    <text evidence="13">The sequence shown here is derived from an EMBL/GenBank/DDBJ whole genome shotgun (WGS) entry which is preliminary data.</text>
</comment>
<dbReference type="GO" id="GO:0005886">
    <property type="term" value="C:plasma membrane"/>
    <property type="evidence" value="ECO:0007669"/>
    <property type="project" value="UniProtKB-SubCell"/>
</dbReference>
<dbReference type="PRINTS" id="PR00781">
    <property type="entry name" value="LIPOSIGPTASE"/>
</dbReference>
<dbReference type="Pfam" id="PF01252">
    <property type="entry name" value="Peptidase_A8"/>
    <property type="match status" value="1"/>
</dbReference>
<keyword evidence="4 9" id="KW-0812">Transmembrane</keyword>
<evidence type="ECO:0000256" key="9">
    <source>
        <dbReference type="HAMAP-Rule" id="MF_00161"/>
    </source>
</evidence>
<dbReference type="PROSITE" id="PS00855">
    <property type="entry name" value="SPASE_II"/>
    <property type="match status" value="1"/>
</dbReference>
<dbReference type="EC" id="3.4.23.36" evidence="9"/>
<protein>
    <recommendedName>
        <fullName evidence="9">Lipoprotein signal peptidase</fullName>
        <ecNumber evidence="9">3.4.23.36</ecNumber>
    </recommendedName>
    <alternativeName>
        <fullName evidence="9">Prolipoprotein signal peptidase</fullName>
    </alternativeName>
    <alternativeName>
        <fullName evidence="9">Signal peptidase II</fullName>
        <shortName evidence="9">SPase II</shortName>
    </alternativeName>
</protein>
<comment type="catalytic activity">
    <reaction evidence="9 10">
        <text>Release of signal peptides from bacterial membrane prolipoproteins. Hydrolyzes -Xaa-Yaa-Zaa-|-(S,diacylglyceryl)Cys-, in which Xaa is hydrophobic (preferably Leu), and Yaa (Ala or Ser) and Zaa (Gly or Ala) have small, neutral side chains.</text>
        <dbReference type="EC" id="3.4.23.36"/>
    </reaction>
</comment>
<dbReference type="HAMAP" id="MF_00161">
    <property type="entry name" value="LspA"/>
    <property type="match status" value="1"/>
</dbReference>
<keyword evidence="5 9" id="KW-0064">Aspartyl protease</keyword>
<keyword evidence="6 9" id="KW-0378">Hydrolase</keyword>
<evidence type="ECO:0000256" key="2">
    <source>
        <dbReference type="ARBA" id="ARBA00022475"/>
    </source>
</evidence>
<keyword evidence="14" id="KW-1185">Reference proteome</keyword>
<reference evidence="13" key="1">
    <citation type="submission" date="2021-01" db="EMBL/GenBank/DDBJ databases">
        <title>Lacisediminihabitans sp. nov. strain G11-30, isolated from Antarctic Soil.</title>
        <authorList>
            <person name="Li J."/>
        </authorList>
    </citation>
    <scope>NUCLEOTIDE SEQUENCE</scope>
    <source>
        <strain evidence="13">G11-30</strain>
    </source>
</reference>
<gene>
    <name evidence="9 13" type="primary">lspA</name>
    <name evidence="13" type="ORF">IV501_08980</name>
</gene>
<dbReference type="GO" id="GO:0006508">
    <property type="term" value="P:proteolysis"/>
    <property type="evidence" value="ECO:0007669"/>
    <property type="project" value="UniProtKB-KW"/>
</dbReference>
<dbReference type="GO" id="GO:0004190">
    <property type="term" value="F:aspartic-type endopeptidase activity"/>
    <property type="evidence" value="ECO:0007669"/>
    <property type="project" value="UniProtKB-UniRule"/>
</dbReference>
<keyword evidence="8 9" id="KW-0472">Membrane</keyword>
<evidence type="ECO:0000256" key="10">
    <source>
        <dbReference type="RuleBase" id="RU000594"/>
    </source>
</evidence>
<evidence type="ECO:0000256" key="8">
    <source>
        <dbReference type="ARBA" id="ARBA00023136"/>
    </source>
</evidence>
<dbReference type="PANTHER" id="PTHR33695:SF1">
    <property type="entry name" value="LIPOPROTEIN SIGNAL PEPTIDASE"/>
    <property type="match status" value="1"/>
</dbReference>
<comment type="similarity">
    <text evidence="1 9 11">Belongs to the peptidase A8 family.</text>
</comment>
<sequence>MALVVVALAVYAFDQGTKYLIVANLNENDQVEVLGTLLQFHFVKNSGAAFSLASGTTWIFSIAASAVTVVIIYFARRIRSIGWAVLFGMLLGGTTGNLTDRLFREPGFGVGHVVDFVQIAGFPAIFNIADSFICASMVLFVILTIRGVRLDGTRTVKASDAAPDDDSVPHDSAPRDSAPHDPAPKD</sequence>
<comment type="pathway">
    <text evidence="9">Protein modification; lipoprotein biosynthesis (signal peptide cleavage).</text>
</comment>
<evidence type="ECO:0000256" key="7">
    <source>
        <dbReference type="ARBA" id="ARBA00022989"/>
    </source>
</evidence>
<evidence type="ECO:0000256" key="11">
    <source>
        <dbReference type="RuleBase" id="RU004181"/>
    </source>
</evidence>
<feature type="active site" evidence="9">
    <location>
        <position position="130"/>
    </location>
</feature>
<dbReference type="Proteomes" id="UP000636458">
    <property type="component" value="Unassembled WGS sequence"/>
</dbReference>
<dbReference type="NCBIfam" id="TIGR00077">
    <property type="entry name" value="lspA"/>
    <property type="match status" value="1"/>
</dbReference>
<comment type="caution">
    <text evidence="9">Lacks conserved residue(s) required for the propagation of feature annotation.</text>
</comment>
<evidence type="ECO:0000256" key="6">
    <source>
        <dbReference type="ARBA" id="ARBA00022801"/>
    </source>
</evidence>
<dbReference type="InterPro" id="IPR001872">
    <property type="entry name" value="Peptidase_A8"/>
</dbReference>
<accession>A0A934SRS3</accession>
<feature type="compositionally biased region" description="Basic and acidic residues" evidence="12">
    <location>
        <begin position="167"/>
        <end position="186"/>
    </location>
</feature>
<keyword evidence="3 9" id="KW-0645">Protease</keyword>
<evidence type="ECO:0000313" key="13">
    <source>
        <dbReference type="EMBL" id="MBK4347765.1"/>
    </source>
</evidence>